<gene>
    <name evidence="1" type="ORF">UABAM_06051</name>
</gene>
<name>A0A5S9F7E5_UABAM</name>
<accession>A0A5S9F7E5</accession>
<dbReference type="AlphaFoldDB" id="A0A5S9F7E5"/>
<protein>
    <submittedName>
        <fullName evidence="1">Uncharacterized protein</fullName>
    </submittedName>
</protein>
<dbReference type="RefSeq" id="WP_151971647.1">
    <property type="nucleotide sequence ID" value="NZ_AP019860.1"/>
</dbReference>
<dbReference type="Proteomes" id="UP000326354">
    <property type="component" value="Chromosome"/>
</dbReference>
<evidence type="ECO:0000313" key="2">
    <source>
        <dbReference type="Proteomes" id="UP000326354"/>
    </source>
</evidence>
<evidence type="ECO:0000313" key="1">
    <source>
        <dbReference type="EMBL" id="BBM87639.1"/>
    </source>
</evidence>
<organism evidence="1 2">
    <name type="scientific">Uabimicrobium amorphum</name>
    <dbReference type="NCBI Taxonomy" id="2596890"/>
    <lineage>
        <taxon>Bacteria</taxon>
        <taxon>Pseudomonadati</taxon>
        <taxon>Planctomycetota</taxon>
        <taxon>Candidatus Uabimicrobiia</taxon>
        <taxon>Candidatus Uabimicrobiales</taxon>
        <taxon>Candidatus Uabimicrobiaceae</taxon>
        <taxon>Candidatus Uabimicrobium</taxon>
    </lineage>
</organism>
<dbReference type="OrthoDB" id="263819at2"/>
<proteinExistence type="predicted"/>
<dbReference type="KEGG" id="uam:UABAM_06051"/>
<keyword evidence="2" id="KW-1185">Reference proteome</keyword>
<reference evidence="1 2" key="1">
    <citation type="submission" date="2019-08" db="EMBL/GenBank/DDBJ databases">
        <title>Complete genome sequence of Candidatus Uab amorphum.</title>
        <authorList>
            <person name="Shiratori T."/>
            <person name="Suzuki S."/>
            <person name="Kakizawa Y."/>
            <person name="Ishida K."/>
        </authorList>
    </citation>
    <scope>NUCLEOTIDE SEQUENCE [LARGE SCALE GENOMIC DNA]</scope>
    <source>
        <strain evidence="1 2">SRT547</strain>
    </source>
</reference>
<dbReference type="EMBL" id="AP019860">
    <property type="protein sequence ID" value="BBM87639.1"/>
    <property type="molecule type" value="Genomic_DNA"/>
</dbReference>
<sequence length="175" mass="19929">MSLEEKWQKAAKETRIIRSRLQRLSNTEATTLSYIFLAPSLVNTGDTVVRTGKIIVDKPAIILPKNLPQFFGFDFQDELGVNDDSVRSFLIIRGIQYPSLKYQNEISTIDVFEGNVDSAIAHFGNDLERKEDIETALLVGNTEAWQLSLLIYVSVLIQRSLPKDLDNLFDQFKDF</sequence>